<dbReference type="Proteomes" id="UP001410394">
    <property type="component" value="Unassembled WGS sequence"/>
</dbReference>
<sequence length="124" mass="12509">MNSRSNSQRTFVKLLCALSSSTALLLNPAASSAPTTSSPTVPATPRSDGLASTASDAAITSKLKLKLAGNSALKQSDISVSTFNGVVTLYGVASNRAAKTLAEAEATRIEGVKGVDASALLIGK</sequence>
<comment type="caution">
    <text evidence="4">The sequence shown here is derived from an EMBL/GenBank/DDBJ whole genome shotgun (WGS) entry which is preliminary data.</text>
</comment>
<feature type="signal peptide" evidence="2">
    <location>
        <begin position="1"/>
        <end position="32"/>
    </location>
</feature>
<dbReference type="PANTHER" id="PTHR34606">
    <property type="entry name" value="BON DOMAIN-CONTAINING PROTEIN"/>
    <property type="match status" value="1"/>
</dbReference>
<protein>
    <submittedName>
        <fullName evidence="4">BON domain-containing protein</fullName>
    </submittedName>
</protein>
<dbReference type="InterPro" id="IPR007055">
    <property type="entry name" value="BON_dom"/>
</dbReference>
<evidence type="ECO:0000313" key="4">
    <source>
        <dbReference type="EMBL" id="MEN3069582.1"/>
    </source>
</evidence>
<evidence type="ECO:0000256" key="2">
    <source>
        <dbReference type="SAM" id="SignalP"/>
    </source>
</evidence>
<dbReference type="SMART" id="SM00749">
    <property type="entry name" value="BON"/>
    <property type="match status" value="1"/>
</dbReference>
<dbReference type="InterPro" id="IPR051686">
    <property type="entry name" value="Lipoprotein_DolP"/>
</dbReference>
<reference evidence="4 5" key="1">
    <citation type="journal article" date="2018" name="Int. J. Syst. Evol. Microbiol.">
        <title>Uliginosibacterium sediminicola sp. nov., isolated from freshwater sediment.</title>
        <authorList>
            <person name="Hwang W.M."/>
            <person name="Kim S.M."/>
            <person name="Kang K."/>
            <person name="Ahn T.Y."/>
        </authorList>
    </citation>
    <scope>NUCLEOTIDE SEQUENCE [LARGE SCALE GENOMIC DNA]</scope>
    <source>
        <strain evidence="4 5">M1-21</strain>
    </source>
</reference>
<proteinExistence type="predicted"/>
<evidence type="ECO:0000313" key="5">
    <source>
        <dbReference type="Proteomes" id="UP001410394"/>
    </source>
</evidence>
<evidence type="ECO:0000259" key="3">
    <source>
        <dbReference type="PROSITE" id="PS50914"/>
    </source>
</evidence>
<keyword evidence="5" id="KW-1185">Reference proteome</keyword>
<keyword evidence="2" id="KW-0732">Signal</keyword>
<dbReference type="RefSeq" id="WP_345920349.1">
    <property type="nucleotide sequence ID" value="NZ_JBDIVE010000007.1"/>
</dbReference>
<feature type="region of interest" description="Disordered" evidence="1">
    <location>
        <begin position="29"/>
        <end position="52"/>
    </location>
</feature>
<dbReference type="Gene3D" id="3.30.1340.30">
    <property type="match status" value="1"/>
</dbReference>
<feature type="domain" description="BON" evidence="3">
    <location>
        <begin position="55"/>
        <end position="124"/>
    </location>
</feature>
<gene>
    <name evidence="4" type="ORF">ABDB84_13920</name>
</gene>
<accession>A0ABU9Z0X2</accession>
<feature type="chain" id="PRO_5046867809" evidence="2">
    <location>
        <begin position="33"/>
        <end position="124"/>
    </location>
</feature>
<organism evidence="4 5">
    <name type="scientific">Uliginosibacterium sediminicola</name>
    <dbReference type="NCBI Taxonomy" id="2024550"/>
    <lineage>
        <taxon>Bacteria</taxon>
        <taxon>Pseudomonadati</taxon>
        <taxon>Pseudomonadota</taxon>
        <taxon>Betaproteobacteria</taxon>
        <taxon>Rhodocyclales</taxon>
        <taxon>Zoogloeaceae</taxon>
        <taxon>Uliginosibacterium</taxon>
    </lineage>
</organism>
<dbReference type="PROSITE" id="PS50914">
    <property type="entry name" value="BON"/>
    <property type="match status" value="1"/>
</dbReference>
<dbReference type="InterPro" id="IPR014004">
    <property type="entry name" value="Transpt-assoc_nodulatn_dom_bac"/>
</dbReference>
<dbReference type="Pfam" id="PF04972">
    <property type="entry name" value="BON"/>
    <property type="match status" value="1"/>
</dbReference>
<dbReference type="EMBL" id="JBDIVE010000007">
    <property type="protein sequence ID" value="MEN3069582.1"/>
    <property type="molecule type" value="Genomic_DNA"/>
</dbReference>
<feature type="compositionally biased region" description="Low complexity" evidence="1">
    <location>
        <begin position="29"/>
        <end position="45"/>
    </location>
</feature>
<evidence type="ECO:0000256" key="1">
    <source>
        <dbReference type="SAM" id="MobiDB-lite"/>
    </source>
</evidence>
<name>A0ABU9Z0X2_9RHOO</name>
<dbReference type="PANTHER" id="PTHR34606:SF15">
    <property type="entry name" value="BON DOMAIN-CONTAINING PROTEIN"/>
    <property type="match status" value="1"/>
</dbReference>